<gene>
    <name evidence="1" type="ORF">MarFTMF_086</name>
</gene>
<protein>
    <submittedName>
        <fullName evidence="1">Uncharacterized protein</fullName>
    </submittedName>
</protein>
<accession>A0AA96ER53</accession>
<proteinExistence type="predicted"/>
<sequence length="54" mass="6747">MNRKQKYMFVRRECGKRHLYILRNFEAIPSRILFERTYTFVSGLCFNRPLEFRN</sequence>
<reference evidence="1" key="1">
    <citation type="submission" date="2023-07" db="EMBL/GenBank/DDBJ databases">
        <authorList>
            <person name="Xia Y."/>
        </authorList>
    </citation>
    <scope>NUCLEOTIDE SEQUENCE</scope>
    <source>
        <strain evidence="1">F</strain>
    </source>
</reference>
<organism evidence="1">
    <name type="scientific">Marseillevirus sp</name>
    <dbReference type="NCBI Taxonomy" id="2809551"/>
    <lineage>
        <taxon>Viruses</taxon>
        <taxon>Varidnaviria</taxon>
        <taxon>Bamfordvirae</taxon>
        <taxon>Nucleocytoviricota</taxon>
        <taxon>Megaviricetes</taxon>
        <taxon>Pimascovirales</taxon>
        <taxon>Pimascovirales incertae sedis</taxon>
        <taxon>Marseilleviridae</taxon>
        <taxon>Marseillevirus</taxon>
    </lineage>
</organism>
<evidence type="ECO:0000313" key="1">
    <source>
        <dbReference type="EMBL" id="WNL49602.1"/>
    </source>
</evidence>
<dbReference type="EMBL" id="OR343188">
    <property type="protein sequence ID" value="WNL49602.1"/>
    <property type="molecule type" value="Genomic_DNA"/>
</dbReference>
<name>A0AA96ER53_9VIRU</name>